<name>A0A8E2B4V9_9PSEU</name>
<dbReference type="EMBL" id="JACJHR010000013">
    <property type="protein sequence ID" value="MBB2499758.1"/>
    <property type="molecule type" value="Genomic_DNA"/>
</dbReference>
<feature type="non-terminal residue" evidence="1">
    <location>
        <position position="57"/>
    </location>
</feature>
<protein>
    <submittedName>
        <fullName evidence="1">MFS transporter</fullName>
    </submittedName>
</protein>
<dbReference type="AlphaFoldDB" id="A0A8E2B4V9"/>
<accession>A0A8E2B4V9</accession>
<evidence type="ECO:0000313" key="2">
    <source>
        <dbReference type="Proteomes" id="UP000550260"/>
    </source>
</evidence>
<comment type="caution">
    <text evidence="1">The sequence shown here is derived from an EMBL/GenBank/DDBJ whole genome shotgun (WGS) entry which is preliminary data.</text>
</comment>
<gene>
    <name evidence="1" type="ORF">H5411_11565</name>
</gene>
<sequence length="57" mass="6052">MSVQGRIAPAEAATKRRGKVLTAAIAAQSLEYYDFLIYGTAASLVFNHAFFPSTSAA</sequence>
<evidence type="ECO:0000313" key="1">
    <source>
        <dbReference type="EMBL" id="MBB2499758.1"/>
    </source>
</evidence>
<reference evidence="1 2" key="1">
    <citation type="submission" date="2020-08" db="EMBL/GenBank/DDBJ databases">
        <title>Amycolatopsis echigonensis JCM 21831.</title>
        <authorList>
            <person name="Tedsree N."/>
            <person name="Kuncharoen N."/>
            <person name="Likhitwitayawuid K."/>
            <person name="Tanasupawat S."/>
        </authorList>
    </citation>
    <scope>NUCLEOTIDE SEQUENCE [LARGE SCALE GENOMIC DNA]</scope>
    <source>
        <strain evidence="1 2">JCM 21831</strain>
    </source>
</reference>
<organism evidence="1 2">
    <name type="scientific">Amycolatopsis echigonensis</name>
    <dbReference type="NCBI Taxonomy" id="2576905"/>
    <lineage>
        <taxon>Bacteria</taxon>
        <taxon>Bacillati</taxon>
        <taxon>Actinomycetota</taxon>
        <taxon>Actinomycetes</taxon>
        <taxon>Pseudonocardiales</taxon>
        <taxon>Pseudonocardiaceae</taxon>
        <taxon>Amycolatopsis</taxon>
    </lineage>
</organism>
<proteinExistence type="predicted"/>
<dbReference type="Proteomes" id="UP000550260">
    <property type="component" value="Unassembled WGS sequence"/>
</dbReference>